<dbReference type="Gene3D" id="1.20.58.110">
    <property type="entry name" value="Ribosomal protein S20"/>
    <property type="match status" value="1"/>
</dbReference>
<dbReference type="AlphaFoldDB" id="A0A7C4LJ45"/>
<evidence type="ECO:0000256" key="5">
    <source>
        <dbReference type="ARBA" id="ARBA00022980"/>
    </source>
</evidence>
<dbReference type="InterPro" id="IPR036510">
    <property type="entry name" value="Ribosomal_bS20_sf"/>
</dbReference>
<evidence type="ECO:0000313" key="10">
    <source>
        <dbReference type="EMBL" id="HGT38402.1"/>
    </source>
</evidence>
<dbReference type="GO" id="GO:0006412">
    <property type="term" value="P:translation"/>
    <property type="evidence" value="ECO:0007669"/>
    <property type="project" value="UniProtKB-UniRule"/>
</dbReference>
<dbReference type="InterPro" id="IPR002583">
    <property type="entry name" value="Ribosomal_bS20"/>
</dbReference>
<reference evidence="10" key="1">
    <citation type="journal article" date="2020" name="mSystems">
        <title>Genome- and Community-Level Interaction Insights into Carbon Utilization and Element Cycling Functions of Hydrothermarchaeota in Hydrothermal Sediment.</title>
        <authorList>
            <person name="Zhou Z."/>
            <person name="Liu Y."/>
            <person name="Xu W."/>
            <person name="Pan J."/>
            <person name="Luo Z.H."/>
            <person name="Li M."/>
        </authorList>
    </citation>
    <scope>NUCLEOTIDE SEQUENCE [LARGE SCALE GENOMIC DNA]</scope>
    <source>
        <strain evidence="10">SpSt-508</strain>
    </source>
</reference>
<feature type="region of interest" description="Disordered" evidence="9">
    <location>
        <begin position="1"/>
        <end position="28"/>
    </location>
</feature>
<evidence type="ECO:0000256" key="7">
    <source>
        <dbReference type="ARBA" id="ARBA00035136"/>
    </source>
</evidence>
<dbReference type="SUPFAM" id="SSF46992">
    <property type="entry name" value="Ribosomal protein S20"/>
    <property type="match status" value="1"/>
</dbReference>
<evidence type="ECO:0000256" key="8">
    <source>
        <dbReference type="HAMAP-Rule" id="MF_00500"/>
    </source>
</evidence>
<dbReference type="GO" id="GO:0005829">
    <property type="term" value="C:cytosol"/>
    <property type="evidence" value="ECO:0007669"/>
    <property type="project" value="TreeGrafter"/>
</dbReference>
<dbReference type="PANTHER" id="PTHR33398:SF1">
    <property type="entry name" value="SMALL RIBOSOMAL SUBUNIT PROTEIN BS20C"/>
    <property type="match status" value="1"/>
</dbReference>
<gene>
    <name evidence="8" type="primary">rpsT</name>
    <name evidence="10" type="ORF">ENS64_03950</name>
</gene>
<dbReference type="PANTHER" id="PTHR33398">
    <property type="entry name" value="30S RIBOSOMAL PROTEIN S20"/>
    <property type="match status" value="1"/>
</dbReference>
<dbReference type="GO" id="GO:0015935">
    <property type="term" value="C:small ribosomal subunit"/>
    <property type="evidence" value="ECO:0007669"/>
    <property type="project" value="TreeGrafter"/>
</dbReference>
<organism evidence="10">
    <name type="scientific">Schlesneria paludicola</name>
    <dbReference type="NCBI Taxonomy" id="360056"/>
    <lineage>
        <taxon>Bacteria</taxon>
        <taxon>Pseudomonadati</taxon>
        <taxon>Planctomycetota</taxon>
        <taxon>Planctomycetia</taxon>
        <taxon>Planctomycetales</taxon>
        <taxon>Planctomycetaceae</taxon>
        <taxon>Schlesneria</taxon>
    </lineage>
</organism>
<keyword evidence="6 8" id="KW-0687">Ribonucleoprotein</keyword>
<protein>
    <recommendedName>
        <fullName evidence="7 8">Small ribosomal subunit protein bS20</fullName>
    </recommendedName>
</protein>
<dbReference type="GO" id="GO:0070181">
    <property type="term" value="F:small ribosomal subunit rRNA binding"/>
    <property type="evidence" value="ECO:0007669"/>
    <property type="project" value="TreeGrafter"/>
</dbReference>
<evidence type="ECO:0000256" key="9">
    <source>
        <dbReference type="SAM" id="MobiDB-lite"/>
    </source>
</evidence>
<comment type="similarity">
    <text evidence="2 8">Belongs to the bacterial ribosomal protein bS20 family.</text>
</comment>
<dbReference type="HAMAP" id="MF_00500">
    <property type="entry name" value="Ribosomal_bS20"/>
    <property type="match status" value="1"/>
</dbReference>
<evidence type="ECO:0000256" key="4">
    <source>
        <dbReference type="ARBA" id="ARBA00022884"/>
    </source>
</evidence>
<proteinExistence type="inferred from homology"/>
<dbReference type="FunFam" id="1.20.58.110:FF:000001">
    <property type="entry name" value="30S ribosomal protein S20"/>
    <property type="match status" value="1"/>
</dbReference>
<keyword evidence="5 8" id="KW-0689">Ribosomal protein</keyword>
<evidence type="ECO:0000256" key="2">
    <source>
        <dbReference type="ARBA" id="ARBA00007634"/>
    </source>
</evidence>
<feature type="compositionally biased region" description="Basic residues" evidence="9">
    <location>
        <begin position="9"/>
        <end position="23"/>
    </location>
</feature>
<accession>A0A7C4LJ45</accession>
<name>A0A7C4LJ45_9PLAN</name>
<dbReference type="NCBIfam" id="TIGR00029">
    <property type="entry name" value="S20"/>
    <property type="match status" value="1"/>
</dbReference>
<evidence type="ECO:0000256" key="6">
    <source>
        <dbReference type="ARBA" id="ARBA00023274"/>
    </source>
</evidence>
<dbReference type="Pfam" id="PF01649">
    <property type="entry name" value="Ribosomal_S20p"/>
    <property type="match status" value="1"/>
</dbReference>
<keyword evidence="4 8" id="KW-0694">RNA-binding</keyword>
<dbReference type="EMBL" id="DSVQ01000007">
    <property type="protein sequence ID" value="HGT38402.1"/>
    <property type="molecule type" value="Genomic_DNA"/>
</dbReference>
<comment type="function">
    <text evidence="1 8">Binds directly to 16S ribosomal RNA.</text>
</comment>
<sequence>MPNTESAKRALRKAERRRLRNRPQRSALRTLVKKVRTLAANGNVEGAKAALQLVIKRLDQAADKHLIHKNAAARKKSRLAQLVNKAVQKGTDTGAAQPAST</sequence>
<evidence type="ECO:0000256" key="3">
    <source>
        <dbReference type="ARBA" id="ARBA00022730"/>
    </source>
</evidence>
<dbReference type="GO" id="GO:0003735">
    <property type="term" value="F:structural constituent of ribosome"/>
    <property type="evidence" value="ECO:0007669"/>
    <property type="project" value="InterPro"/>
</dbReference>
<keyword evidence="3 8" id="KW-0699">rRNA-binding</keyword>
<comment type="caution">
    <text evidence="10">The sequence shown here is derived from an EMBL/GenBank/DDBJ whole genome shotgun (WGS) entry which is preliminary data.</text>
</comment>
<evidence type="ECO:0000256" key="1">
    <source>
        <dbReference type="ARBA" id="ARBA00003134"/>
    </source>
</evidence>